<evidence type="ECO:0000256" key="7">
    <source>
        <dbReference type="ARBA" id="ARBA00022679"/>
    </source>
</evidence>
<comment type="function">
    <text evidence="1">Condensation of UDP-2,3-diacylglucosamine and 2,3-diacylglucosamine-1-phosphate to form lipid A disaccharide, a precursor of lipid A, a phosphorylated glycolipid that anchors the lipopolysaccharide to the outer membrane of the cell.</text>
</comment>
<evidence type="ECO:0000256" key="6">
    <source>
        <dbReference type="ARBA" id="ARBA00022676"/>
    </source>
</evidence>
<dbReference type="GO" id="GO:0005543">
    <property type="term" value="F:phospholipid binding"/>
    <property type="evidence" value="ECO:0007669"/>
    <property type="project" value="TreeGrafter"/>
</dbReference>
<protein>
    <recommendedName>
        <fullName evidence="3 10">Lipid-A-disaccharide synthase</fullName>
        <ecNumber evidence="2 10">2.4.1.182</ecNumber>
    </recommendedName>
</protein>
<dbReference type="GO" id="GO:0008915">
    <property type="term" value="F:lipid-A-disaccharide synthase activity"/>
    <property type="evidence" value="ECO:0007669"/>
    <property type="project" value="UniProtKB-UniRule"/>
</dbReference>
<dbReference type="GO" id="GO:0009245">
    <property type="term" value="P:lipid A biosynthetic process"/>
    <property type="evidence" value="ECO:0007669"/>
    <property type="project" value="UniProtKB-UniRule"/>
</dbReference>
<dbReference type="EMBL" id="DSDK01000660">
    <property type="protein sequence ID" value="HDR52295.1"/>
    <property type="molecule type" value="Genomic_DNA"/>
</dbReference>
<evidence type="ECO:0000256" key="2">
    <source>
        <dbReference type="ARBA" id="ARBA00012687"/>
    </source>
</evidence>
<evidence type="ECO:0000256" key="5">
    <source>
        <dbReference type="ARBA" id="ARBA00022556"/>
    </source>
</evidence>
<dbReference type="GO" id="GO:0016020">
    <property type="term" value="C:membrane"/>
    <property type="evidence" value="ECO:0007669"/>
    <property type="project" value="GOC"/>
</dbReference>
<evidence type="ECO:0000256" key="4">
    <source>
        <dbReference type="ARBA" id="ARBA00022516"/>
    </source>
</evidence>
<sequence length="379" mass="43737">MKYYLIAGEASGDLHGSNLMRELKVADSEAQFRYFGGDLMQNEGGTLVKHYREMAFMGIVNVVLNLKTIGRNMKLCQKDLLEFQPDVVILIDYPGFNLRMAEFAKQHNLRVFYYISPKVWAWKEYRIKRIKAFVDELFTILPFETEYFKKHGIDVNYVGNPLMDSVASFRKKALSKEEFLDKNNLDERPVVALLSGSRKQEIKSTLPVMKKAAACYPEFQFVVAGVSTVDKKIYDKILRVFPIPVIYNQTYDLLNNSHTAIVASGTATLETALFGVPQTVLYRVEGGRVVQFIMKNFFLKVKWASLPNLILNKEALKEFIQVDLTFKNVRDELHRLLYEQEYRDKITSDYNRLLEMLGEPGTSKRAAKKMTELLKTEQL</sequence>
<evidence type="ECO:0000256" key="3">
    <source>
        <dbReference type="ARBA" id="ARBA00020902"/>
    </source>
</evidence>
<dbReference type="NCBIfam" id="TIGR00215">
    <property type="entry name" value="lpxB"/>
    <property type="match status" value="1"/>
</dbReference>
<keyword evidence="6 11" id="KW-0328">Glycosyltransferase</keyword>
<dbReference type="AlphaFoldDB" id="A0A831PL76"/>
<dbReference type="Proteomes" id="UP000886047">
    <property type="component" value="Unassembled WGS sequence"/>
</dbReference>
<evidence type="ECO:0000256" key="9">
    <source>
        <dbReference type="ARBA" id="ARBA00048975"/>
    </source>
</evidence>
<dbReference type="Pfam" id="PF02684">
    <property type="entry name" value="LpxB"/>
    <property type="match status" value="1"/>
</dbReference>
<evidence type="ECO:0000256" key="8">
    <source>
        <dbReference type="ARBA" id="ARBA00023098"/>
    </source>
</evidence>
<keyword evidence="8" id="KW-0443">Lipid metabolism</keyword>
<comment type="caution">
    <text evidence="11">The sequence shown here is derived from an EMBL/GenBank/DDBJ whole genome shotgun (WGS) entry which is preliminary data.</text>
</comment>
<comment type="catalytic activity">
    <reaction evidence="9">
        <text>a lipid X + a UDP-2-N,3-O-bis[(3R)-3-hydroxyacyl]-alpha-D-glucosamine = a lipid A disaccharide + UDP + H(+)</text>
        <dbReference type="Rhea" id="RHEA:67828"/>
        <dbReference type="ChEBI" id="CHEBI:15378"/>
        <dbReference type="ChEBI" id="CHEBI:58223"/>
        <dbReference type="ChEBI" id="CHEBI:137748"/>
        <dbReference type="ChEBI" id="CHEBI:176338"/>
        <dbReference type="ChEBI" id="CHEBI:176343"/>
        <dbReference type="EC" id="2.4.1.182"/>
    </reaction>
</comment>
<dbReference type="PANTHER" id="PTHR30372:SF4">
    <property type="entry name" value="LIPID-A-DISACCHARIDE SYNTHASE, MITOCHONDRIAL-RELATED"/>
    <property type="match status" value="1"/>
</dbReference>
<evidence type="ECO:0000313" key="11">
    <source>
        <dbReference type="EMBL" id="HDR52295.1"/>
    </source>
</evidence>
<keyword evidence="7 11" id="KW-0808">Transferase</keyword>
<name>A0A831PL76_9BACT</name>
<gene>
    <name evidence="11" type="ORF">ENN90_11855</name>
</gene>
<proteinExistence type="predicted"/>
<organism evidence="11">
    <name type="scientific">Mariniphaga anaerophila</name>
    <dbReference type="NCBI Taxonomy" id="1484053"/>
    <lineage>
        <taxon>Bacteria</taxon>
        <taxon>Pseudomonadati</taxon>
        <taxon>Bacteroidota</taxon>
        <taxon>Bacteroidia</taxon>
        <taxon>Marinilabiliales</taxon>
        <taxon>Prolixibacteraceae</taxon>
        <taxon>Mariniphaga</taxon>
    </lineage>
</organism>
<dbReference type="InterPro" id="IPR003835">
    <property type="entry name" value="Glyco_trans_19"/>
</dbReference>
<reference evidence="11" key="1">
    <citation type="journal article" date="2020" name="mSystems">
        <title>Genome- and Community-Level Interaction Insights into Carbon Utilization and Element Cycling Functions of Hydrothermarchaeota in Hydrothermal Sediment.</title>
        <authorList>
            <person name="Zhou Z."/>
            <person name="Liu Y."/>
            <person name="Xu W."/>
            <person name="Pan J."/>
            <person name="Luo Z.H."/>
            <person name="Li M."/>
        </authorList>
    </citation>
    <scope>NUCLEOTIDE SEQUENCE [LARGE SCALE GENOMIC DNA]</scope>
    <source>
        <strain evidence="11">SpSt-1217</strain>
    </source>
</reference>
<keyword evidence="4" id="KW-0444">Lipid biosynthesis</keyword>
<evidence type="ECO:0000256" key="10">
    <source>
        <dbReference type="NCBIfam" id="TIGR00215"/>
    </source>
</evidence>
<accession>A0A831PL76</accession>
<dbReference type="SUPFAM" id="SSF53756">
    <property type="entry name" value="UDP-Glycosyltransferase/glycogen phosphorylase"/>
    <property type="match status" value="1"/>
</dbReference>
<dbReference type="EC" id="2.4.1.182" evidence="2 10"/>
<evidence type="ECO:0000256" key="1">
    <source>
        <dbReference type="ARBA" id="ARBA00002056"/>
    </source>
</evidence>
<dbReference type="PANTHER" id="PTHR30372">
    <property type="entry name" value="LIPID-A-DISACCHARIDE SYNTHASE"/>
    <property type="match status" value="1"/>
</dbReference>
<keyword evidence="5" id="KW-0441">Lipid A biosynthesis</keyword>